<accession>A0A154ID75</accession>
<dbReference type="AlphaFoldDB" id="A0A154ID75"/>
<sequence>MLIAQPMTGIINQDKIIGCAHGEMIADAPANFLQSRIQQNLNLAPANAWVFKDFLQLVNIIGRRGQFMKACVFEMIIGNKQCKSTCHGNVQPPK</sequence>
<protein>
    <submittedName>
        <fullName evidence="1">Uncharacterized protein</fullName>
    </submittedName>
</protein>
<comment type="caution">
    <text evidence="1">The sequence shown here is derived from an EMBL/GenBank/DDBJ whole genome shotgun (WGS) entry which is preliminary data.</text>
</comment>
<name>A0A154ID75_RHILE</name>
<reference evidence="1" key="1">
    <citation type="submission" date="2016-03" db="EMBL/GenBank/DDBJ databases">
        <title>Microsymbionts genomes from the relict species Vavilovia formosa.</title>
        <authorList>
            <person name="Chirak E."/>
            <person name="Kimeklis A."/>
            <person name="Kopat V."/>
            <person name="Andronov E."/>
        </authorList>
    </citation>
    <scope>NUCLEOTIDE SEQUENCE [LARGE SCALE GENOMIC DNA]</scope>
    <source>
        <strain evidence="1">Vaf12</strain>
    </source>
</reference>
<gene>
    <name evidence="1" type="ORF">A4A59_27040</name>
</gene>
<organism evidence="1">
    <name type="scientific">Rhizobium leguminosarum</name>
    <dbReference type="NCBI Taxonomy" id="384"/>
    <lineage>
        <taxon>Bacteria</taxon>
        <taxon>Pseudomonadati</taxon>
        <taxon>Pseudomonadota</taxon>
        <taxon>Alphaproteobacteria</taxon>
        <taxon>Hyphomicrobiales</taxon>
        <taxon>Rhizobiaceae</taxon>
        <taxon>Rhizobium/Agrobacterium group</taxon>
        <taxon>Rhizobium</taxon>
    </lineage>
</organism>
<proteinExistence type="predicted"/>
<dbReference type="EMBL" id="LVYU01000114">
    <property type="protein sequence ID" value="KZA98538.1"/>
    <property type="molecule type" value="Genomic_DNA"/>
</dbReference>
<evidence type="ECO:0000313" key="1">
    <source>
        <dbReference type="EMBL" id="KZA98538.1"/>
    </source>
</evidence>